<evidence type="ECO:0000313" key="1">
    <source>
        <dbReference type="EMBL" id="GAA1553945.1"/>
    </source>
</evidence>
<gene>
    <name evidence="1" type="ORF">GCM10009827_088390</name>
</gene>
<dbReference type="Proteomes" id="UP001501470">
    <property type="component" value="Unassembled WGS sequence"/>
</dbReference>
<dbReference type="Gene3D" id="2.60.200.20">
    <property type="match status" value="1"/>
</dbReference>
<dbReference type="EMBL" id="BAAAQD010000023">
    <property type="protein sequence ID" value="GAA1553945.1"/>
    <property type="molecule type" value="Genomic_DNA"/>
</dbReference>
<comment type="caution">
    <text evidence="1">The sequence shown here is derived from an EMBL/GenBank/DDBJ whole genome shotgun (WGS) entry which is preliminary data.</text>
</comment>
<dbReference type="SUPFAM" id="SSF49879">
    <property type="entry name" value="SMAD/FHA domain"/>
    <property type="match status" value="1"/>
</dbReference>
<proteinExistence type="predicted"/>
<dbReference type="RefSeq" id="WP_344510107.1">
    <property type="nucleotide sequence ID" value="NZ_BAAAQD010000023.1"/>
</dbReference>
<reference evidence="2" key="1">
    <citation type="journal article" date="2019" name="Int. J. Syst. Evol. Microbiol.">
        <title>The Global Catalogue of Microorganisms (GCM) 10K type strain sequencing project: providing services to taxonomists for standard genome sequencing and annotation.</title>
        <authorList>
            <consortium name="The Broad Institute Genomics Platform"/>
            <consortium name="The Broad Institute Genome Sequencing Center for Infectious Disease"/>
            <person name="Wu L."/>
            <person name="Ma J."/>
        </authorList>
    </citation>
    <scope>NUCLEOTIDE SEQUENCE [LARGE SCALE GENOMIC DNA]</scope>
    <source>
        <strain evidence="2">JCM 15933</strain>
    </source>
</reference>
<name>A0ABP4N184_9ACTN</name>
<organism evidence="1 2">
    <name type="scientific">Dactylosporangium maewongense</name>
    <dbReference type="NCBI Taxonomy" id="634393"/>
    <lineage>
        <taxon>Bacteria</taxon>
        <taxon>Bacillati</taxon>
        <taxon>Actinomycetota</taxon>
        <taxon>Actinomycetes</taxon>
        <taxon>Micromonosporales</taxon>
        <taxon>Micromonosporaceae</taxon>
        <taxon>Dactylosporangium</taxon>
    </lineage>
</organism>
<accession>A0ABP4N184</accession>
<sequence length="222" mass="24030">MRVESGGQALTLVDEDRLTFGRAKECTICLDPGDAAISRIAGTITREGDVWWLTNASTTRPFAVADEYGFRSVLPPGRRVAVERPVTVLVDGSLAQHDLRLTPPSAPLPAGEPVAEPLTPAVPTEVGAAVVISAADRLAMVALFAGYLREPPQYDPHPRTYAAAAARLDWPRTTLVKRIEYLRARLDEAGVPGMTGHNALVGLAEYALSRELITRDDLRLLR</sequence>
<protein>
    <recommendedName>
        <fullName evidence="3">FHA domain-containing protein</fullName>
    </recommendedName>
</protein>
<dbReference type="InterPro" id="IPR008984">
    <property type="entry name" value="SMAD_FHA_dom_sf"/>
</dbReference>
<dbReference type="CDD" id="cd00060">
    <property type="entry name" value="FHA"/>
    <property type="match status" value="1"/>
</dbReference>
<evidence type="ECO:0008006" key="3">
    <source>
        <dbReference type="Google" id="ProtNLM"/>
    </source>
</evidence>
<keyword evidence="2" id="KW-1185">Reference proteome</keyword>
<evidence type="ECO:0000313" key="2">
    <source>
        <dbReference type="Proteomes" id="UP001501470"/>
    </source>
</evidence>